<dbReference type="GO" id="GO:0016887">
    <property type="term" value="F:ATP hydrolysis activity"/>
    <property type="evidence" value="ECO:0007669"/>
    <property type="project" value="InterPro"/>
</dbReference>
<evidence type="ECO:0000256" key="5">
    <source>
        <dbReference type="ARBA" id="ARBA00022970"/>
    </source>
</evidence>
<keyword evidence="3" id="KW-0547">Nucleotide-binding</keyword>
<dbReference type="CDD" id="cd03224">
    <property type="entry name" value="ABC_TM1139_LivF_branched"/>
    <property type="match status" value="1"/>
</dbReference>
<evidence type="ECO:0000256" key="4">
    <source>
        <dbReference type="ARBA" id="ARBA00022840"/>
    </source>
</evidence>
<proteinExistence type="inferred from homology"/>
<comment type="similarity">
    <text evidence="1">Belongs to the ABC transporter superfamily.</text>
</comment>
<dbReference type="Proteomes" id="UP001221217">
    <property type="component" value="Unassembled WGS sequence"/>
</dbReference>
<dbReference type="Pfam" id="PF00005">
    <property type="entry name" value="ABC_tran"/>
    <property type="match status" value="1"/>
</dbReference>
<dbReference type="InterPro" id="IPR032823">
    <property type="entry name" value="BCA_ABC_TP_C"/>
</dbReference>
<reference evidence="7 8" key="1">
    <citation type="submission" date="2022-12" db="EMBL/GenBank/DDBJ databases">
        <title>Metagenome assembled genome from gulf of manar.</title>
        <authorList>
            <person name="Kohli P."/>
            <person name="Pk S."/>
            <person name="Venkata Ramana C."/>
            <person name="Sasikala C."/>
        </authorList>
    </citation>
    <scope>NUCLEOTIDE SEQUENCE [LARGE SCALE GENOMIC DNA]</scope>
    <source>
        <strain evidence="7">JB008</strain>
    </source>
</reference>
<organism evidence="7 8">
    <name type="scientific">Candidatus Thalassospirochaeta sargassi</name>
    <dbReference type="NCBI Taxonomy" id="3119039"/>
    <lineage>
        <taxon>Bacteria</taxon>
        <taxon>Pseudomonadati</taxon>
        <taxon>Spirochaetota</taxon>
        <taxon>Spirochaetia</taxon>
        <taxon>Spirochaetales</taxon>
        <taxon>Spirochaetaceae</taxon>
        <taxon>Candidatus Thalassospirochaeta</taxon>
    </lineage>
</organism>
<keyword evidence="4 7" id="KW-0067">ATP-binding</keyword>
<dbReference type="PROSITE" id="PS00211">
    <property type="entry name" value="ABC_TRANSPORTER_1"/>
    <property type="match status" value="1"/>
</dbReference>
<accession>A0AAJ1IH69</accession>
<protein>
    <submittedName>
        <fullName evidence="7">ABC transporter ATP-binding protein</fullName>
    </submittedName>
</protein>
<dbReference type="EMBL" id="JAQQAL010000022">
    <property type="protein sequence ID" value="MDC7227081.1"/>
    <property type="molecule type" value="Genomic_DNA"/>
</dbReference>
<dbReference type="InterPro" id="IPR027417">
    <property type="entry name" value="P-loop_NTPase"/>
</dbReference>
<dbReference type="Pfam" id="PF12399">
    <property type="entry name" value="BCA_ABC_TP_C"/>
    <property type="match status" value="1"/>
</dbReference>
<sequence>MAQNDPILKIDSLSVSYGHVKALSDISLEVGKGEIVVLVGANGAGKTSIMETVLGANVPVGGDIEFKGIHIGGVPVDKNVRNGMFLVPEGRGVFASMTVMDNLLLGAHHNLKNSDKKLQLVFDSFPVLGERKLQVAGTLSGGERQMLAIARALMSSPDMIMVDEPSIGLAPIIVNDIFEILVNLNKEGYSILLSEQNVYKALKIAHRGYVLETGRIIKSGTAEELLNDEAVREAYLGA</sequence>
<dbReference type="InterPro" id="IPR017871">
    <property type="entry name" value="ABC_transporter-like_CS"/>
</dbReference>
<dbReference type="SMART" id="SM00382">
    <property type="entry name" value="AAA"/>
    <property type="match status" value="1"/>
</dbReference>
<feature type="domain" description="ABC transporter" evidence="6">
    <location>
        <begin position="8"/>
        <end position="238"/>
    </location>
</feature>
<evidence type="ECO:0000313" key="8">
    <source>
        <dbReference type="Proteomes" id="UP001221217"/>
    </source>
</evidence>
<dbReference type="InterPro" id="IPR003593">
    <property type="entry name" value="AAA+_ATPase"/>
</dbReference>
<evidence type="ECO:0000259" key="6">
    <source>
        <dbReference type="PROSITE" id="PS50893"/>
    </source>
</evidence>
<gene>
    <name evidence="7" type="ORF">PQJ61_10000</name>
</gene>
<keyword evidence="5" id="KW-0029">Amino-acid transport</keyword>
<comment type="caution">
    <text evidence="7">The sequence shown here is derived from an EMBL/GenBank/DDBJ whole genome shotgun (WGS) entry which is preliminary data.</text>
</comment>
<dbReference type="PANTHER" id="PTHR43820">
    <property type="entry name" value="HIGH-AFFINITY BRANCHED-CHAIN AMINO ACID TRANSPORT ATP-BINDING PROTEIN LIVF"/>
    <property type="match status" value="1"/>
</dbReference>
<dbReference type="Gene3D" id="3.40.50.300">
    <property type="entry name" value="P-loop containing nucleotide triphosphate hydrolases"/>
    <property type="match status" value="1"/>
</dbReference>
<evidence type="ECO:0000256" key="1">
    <source>
        <dbReference type="ARBA" id="ARBA00005417"/>
    </source>
</evidence>
<dbReference type="InterPro" id="IPR003439">
    <property type="entry name" value="ABC_transporter-like_ATP-bd"/>
</dbReference>
<dbReference type="GO" id="GO:0015807">
    <property type="term" value="P:L-amino acid transport"/>
    <property type="evidence" value="ECO:0007669"/>
    <property type="project" value="TreeGrafter"/>
</dbReference>
<dbReference type="SUPFAM" id="SSF52540">
    <property type="entry name" value="P-loop containing nucleoside triphosphate hydrolases"/>
    <property type="match status" value="1"/>
</dbReference>
<evidence type="ECO:0000256" key="3">
    <source>
        <dbReference type="ARBA" id="ARBA00022741"/>
    </source>
</evidence>
<dbReference type="GO" id="GO:0005524">
    <property type="term" value="F:ATP binding"/>
    <property type="evidence" value="ECO:0007669"/>
    <property type="project" value="UniProtKB-KW"/>
</dbReference>
<evidence type="ECO:0000256" key="2">
    <source>
        <dbReference type="ARBA" id="ARBA00022448"/>
    </source>
</evidence>
<evidence type="ECO:0000313" key="7">
    <source>
        <dbReference type="EMBL" id="MDC7227081.1"/>
    </source>
</evidence>
<dbReference type="PROSITE" id="PS50893">
    <property type="entry name" value="ABC_TRANSPORTER_2"/>
    <property type="match status" value="1"/>
</dbReference>
<dbReference type="GO" id="GO:0015658">
    <property type="term" value="F:branched-chain amino acid transmembrane transporter activity"/>
    <property type="evidence" value="ECO:0007669"/>
    <property type="project" value="TreeGrafter"/>
</dbReference>
<dbReference type="InterPro" id="IPR052156">
    <property type="entry name" value="BCAA_Transport_ATP-bd_LivF"/>
</dbReference>
<dbReference type="PANTHER" id="PTHR43820:SF4">
    <property type="entry name" value="HIGH-AFFINITY BRANCHED-CHAIN AMINO ACID TRANSPORT ATP-BINDING PROTEIN LIVF"/>
    <property type="match status" value="1"/>
</dbReference>
<name>A0AAJ1IH69_9SPIO</name>
<dbReference type="AlphaFoldDB" id="A0AAJ1IH69"/>
<keyword evidence="2" id="KW-0813">Transport</keyword>